<dbReference type="InterPro" id="IPR057326">
    <property type="entry name" value="KR_dom"/>
</dbReference>
<keyword evidence="5" id="KW-1185">Reference proteome</keyword>
<dbReference type="PANTHER" id="PTHR42760:SF40">
    <property type="entry name" value="3-OXOACYL-[ACYL-CARRIER-PROTEIN] REDUCTASE, CHLOROPLASTIC"/>
    <property type="match status" value="1"/>
</dbReference>
<evidence type="ECO:0000256" key="1">
    <source>
        <dbReference type="ARBA" id="ARBA00006484"/>
    </source>
</evidence>
<dbReference type="AlphaFoldDB" id="A0A402AD48"/>
<evidence type="ECO:0000259" key="3">
    <source>
        <dbReference type="SMART" id="SM00822"/>
    </source>
</evidence>
<evidence type="ECO:0000313" key="4">
    <source>
        <dbReference type="EMBL" id="GCE17015.1"/>
    </source>
</evidence>
<evidence type="ECO:0000256" key="2">
    <source>
        <dbReference type="ARBA" id="ARBA00023002"/>
    </source>
</evidence>
<organism evidence="4 5">
    <name type="scientific">Dictyobacter kobayashii</name>
    <dbReference type="NCBI Taxonomy" id="2014872"/>
    <lineage>
        <taxon>Bacteria</taxon>
        <taxon>Bacillati</taxon>
        <taxon>Chloroflexota</taxon>
        <taxon>Ktedonobacteria</taxon>
        <taxon>Ktedonobacterales</taxon>
        <taxon>Dictyobacteraceae</taxon>
        <taxon>Dictyobacter</taxon>
    </lineage>
</organism>
<dbReference type="InterPro" id="IPR002347">
    <property type="entry name" value="SDR_fam"/>
</dbReference>
<dbReference type="InterPro" id="IPR036291">
    <property type="entry name" value="NAD(P)-bd_dom_sf"/>
</dbReference>
<dbReference type="Proteomes" id="UP000287188">
    <property type="component" value="Unassembled WGS sequence"/>
</dbReference>
<reference evidence="5" key="1">
    <citation type="submission" date="2018-12" db="EMBL/GenBank/DDBJ databases">
        <title>Tengunoibacter tsumagoiensis gen. nov., sp. nov., Dictyobacter kobayashii sp. nov., D. alpinus sp. nov., and D. joshuensis sp. nov. and description of Dictyobacteraceae fam. nov. within the order Ktedonobacterales isolated from Tengu-no-mugimeshi.</title>
        <authorList>
            <person name="Wang C.M."/>
            <person name="Zheng Y."/>
            <person name="Sakai Y."/>
            <person name="Toyoda A."/>
            <person name="Minakuchi Y."/>
            <person name="Abe K."/>
            <person name="Yokota A."/>
            <person name="Yabe S."/>
        </authorList>
    </citation>
    <scope>NUCLEOTIDE SEQUENCE [LARGE SCALE GENOMIC DNA]</scope>
    <source>
        <strain evidence="5">Uno11</strain>
    </source>
</reference>
<sequence>MSTLDLFRLDGKTAIITGGGRGLGQYFAQALSEAGANVVLCSRKLAACEEVQREIEASGGHALSLACDVTKLSDVERVVAATQEKFGGIDILVNNSGTTWGARAEDMPLEKFEQVIDVNIKGTFLMSQQVGRSMIARGQGGKIINISSVAGLTGGNPKYIQVVGYHASKAAVINMTRDLATSWAQYGITVNSIAPGWFPTRMSHALLERYEEAMLADIPLARFGSADDLKGVIVFLASPAAAYMTGQTIVVDGGSTAW</sequence>
<dbReference type="PRINTS" id="PR00080">
    <property type="entry name" value="SDRFAMILY"/>
</dbReference>
<dbReference type="NCBIfam" id="NF006070">
    <property type="entry name" value="PRK08213.1"/>
    <property type="match status" value="1"/>
</dbReference>
<dbReference type="OrthoDB" id="9803333at2"/>
<dbReference type="RefSeq" id="WP_126548786.1">
    <property type="nucleotide sequence ID" value="NZ_BIFS01000001.1"/>
</dbReference>
<feature type="domain" description="Ketoreductase" evidence="3">
    <location>
        <begin position="12"/>
        <end position="197"/>
    </location>
</feature>
<accession>A0A402AD48</accession>
<gene>
    <name evidence="4" type="ORF">KDK_08150</name>
</gene>
<dbReference type="EMBL" id="BIFS01000001">
    <property type="protein sequence ID" value="GCE17015.1"/>
    <property type="molecule type" value="Genomic_DNA"/>
</dbReference>
<proteinExistence type="inferred from homology"/>
<dbReference type="NCBIfam" id="NF005559">
    <property type="entry name" value="PRK07231.1"/>
    <property type="match status" value="1"/>
</dbReference>
<dbReference type="SMART" id="SM00822">
    <property type="entry name" value="PKS_KR"/>
    <property type="match status" value="1"/>
</dbReference>
<comment type="caution">
    <text evidence="4">The sequence shown here is derived from an EMBL/GenBank/DDBJ whole genome shotgun (WGS) entry which is preliminary data.</text>
</comment>
<dbReference type="PRINTS" id="PR00081">
    <property type="entry name" value="GDHRDH"/>
</dbReference>
<dbReference type="GO" id="GO:0005975">
    <property type="term" value="P:carbohydrate metabolic process"/>
    <property type="evidence" value="ECO:0007669"/>
    <property type="project" value="UniProtKB-ARBA"/>
</dbReference>
<dbReference type="GO" id="GO:0030497">
    <property type="term" value="P:fatty acid elongation"/>
    <property type="evidence" value="ECO:0007669"/>
    <property type="project" value="TreeGrafter"/>
</dbReference>
<dbReference type="Pfam" id="PF13561">
    <property type="entry name" value="adh_short_C2"/>
    <property type="match status" value="1"/>
</dbReference>
<name>A0A402AD48_9CHLR</name>
<dbReference type="Gene3D" id="3.40.50.720">
    <property type="entry name" value="NAD(P)-binding Rossmann-like Domain"/>
    <property type="match status" value="1"/>
</dbReference>
<dbReference type="PANTHER" id="PTHR42760">
    <property type="entry name" value="SHORT-CHAIN DEHYDROGENASES/REDUCTASES FAMILY MEMBER"/>
    <property type="match status" value="1"/>
</dbReference>
<keyword evidence="2" id="KW-0560">Oxidoreductase</keyword>
<comment type="similarity">
    <text evidence="1">Belongs to the short-chain dehydrogenases/reductases (SDR) family.</text>
</comment>
<dbReference type="GO" id="GO:0016616">
    <property type="term" value="F:oxidoreductase activity, acting on the CH-OH group of donors, NAD or NADP as acceptor"/>
    <property type="evidence" value="ECO:0007669"/>
    <property type="project" value="UniProtKB-ARBA"/>
</dbReference>
<evidence type="ECO:0000313" key="5">
    <source>
        <dbReference type="Proteomes" id="UP000287188"/>
    </source>
</evidence>
<dbReference type="SUPFAM" id="SSF51735">
    <property type="entry name" value="NAD(P)-binding Rossmann-fold domains"/>
    <property type="match status" value="1"/>
</dbReference>
<protein>
    <submittedName>
        <fullName evidence="4">Gluconate 5-dehydrogenase</fullName>
    </submittedName>
</protein>
<dbReference type="FunFam" id="3.40.50.720:FF:000240">
    <property type="entry name" value="SDR family oxidoreductase"/>
    <property type="match status" value="1"/>
</dbReference>